<dbReference type="STRING" id="1217970.SAMN05444002_0580"/>
<gene>
    <name evidence="1" type="ORF">SAMN05444002_0580</name>
</gene>
<name>A0A1N6EC80_9RHOB</name>
<reference evidence="2" key="1">
    <citation type="submission" date="2016-11" db="EMBL/GenBank/DDBJ databases">
        <authorList>
            <person name="Varghese N."/>
            <person name="Submissions S."/>
        </authorList>
    </citation>
    <scope>NUCLEOTIDE SEQUENCE [LARGE SCALE GENOMIC DNA]</scope>
    <source>
        <strain evidence="2">DSM 29440</strain>
    </source>
</reference>
<dbReference type="EMBL" id="FSRL01000001">
    <property type="protein sequence ID" value="SIN80614.1"/>
    <property type="molecule type" value="Genomic_DNA"/>
</dbReference>
<dbReference type="RefSeq" id="WP_074254754.1">
    <property type="nucleotide sequence ID" value="NZ_FSRL01000001.1"/>
</dbReference>
<dbReference type="Gene3D" id="3.40.50.300">
    <property type="entry name" value="P-loop containing nucleotide triphosphate hydrolases"/>
    <property type="match status" value="1"/>
</dbReference>
<keyword evidence="2" id="KW-1185">Reference proteome</keyword>
<evidence type="ECO:0000313" key="1">
    <source>
        <dbReference type="EMBL" id="SIN80614.1"/>
    </source>
</evidence>
<dbReference type="AlphaFoldDB" id="A0A1N6EC80"/>
<evidence type="ECO:0000313" key="2">
    <source>
        <dbReference type="Proteomes" id="UP000184932"/>
    </source>
</evidence>
<dbReference type="InterPro" id="IPR027417">
    <property type="entry name" value="P-loop_NTPase"/>
</dbReference>
<organism evidence="1 2">
    <name type="scientific">Vannielia litorea</name>
    <dbReference type="NCBI Taxonomy" id="1217970"/>
    <lineage>
        <taxon>Bacteria</taxon>
        <taxon>Pseudomonadati</taxon>
        <taxon>Pseudomonadota</taxon>
        <taxon>Alphaproteobacteria</taxon>
        <taxon>Rhodobacterales</taxon>
        <taxon>Paracoccaceae</taxon>
        <taxon>Vannielia</taxon>
    </lineage>
</organism>
<dbReference type="SUPFAM" id="SSF52540">
    <property type="entry name" value="P-loop containing nucleoside triphosphate hydrolases"/>
    <property type="match status" value="1"/>
</dbReference>
<sequence length="204" mass="21549">MPHDPLSHMPHHARHACVVTGEFALATGRVHELCGPSRQALALAVAARLSGPVIWIAPAWQGEALCGAGVGRWIDPARLLMVRAGRPMELLWCMEEALRAGAVPLVVADLEAPPGMVPVRRLHLAAGTPEGAAPLGLILTPGEGGAPGVESRWHATPDHGPGLTRWRLSRRRARMAPPAAWHLAQPAARAPLVLTPLAALEQSA</sequence>
<accession>A0A1N6EC80</accession>
<protein>
    <submittedName>
        <fullName evidence="1">Protein ImuA</fullName>
    </submittedName>
</protein>
<proteinExistence type="predicted"/>
<dbReference type="Proteomes" id="UP000184932">
    <property type="component" value="Unassembled WGS sequence"/>
</dbReference>